<gene>
    <name evidence="1" type="ORF">F1649_17740</name>
</gene>
<proteinExistence type="predicted"/>
<comment type="caution">
    <text evidence="1">The sequence shown here is derived from an EMBL/GenBank/DDBJ whole genome shotgun (WGS) entry which is preliminary data.</text>
</comment>
<dbReference type="RefSeq" id="WP_141813443.1">
    <property type="nucleotide sequence ID" value="NZ_VFPL01000001.1"/>
</dbReference>
<evidence type="ECO:0008006" key="3">
    <source>
        <dbReference type="Google" id="ProtNLM"/>
    </source>
</evidence>
<sequence>MNKTFLIVGLLALSSCSSKNSRENAVNDSVNESVAAPANKTLTKIDTINPNDLKANNQEEEVNAIDLKPFTELPQELDGCGCYFYLSKKDEKEDKYIFVNDFASTAFVFVNNRLEKFELKEHDEGSNFYSYSNERYDLKIEITKKSTGGDETSNIEGVLTIKKGKEELKKTFVGTCGC</sequence>
<dbReference type="AlphaFoldDB" id="A0A5M9GUQ0"/>
<protein>
    <recommendedName>
        <fullName evidence="3">Lipoprotein</fullName>
    </recommendedName>
</protein>
<evidence type="ECO:0000313" key="2">
    <source>
        <dbReference type="Proteomes" id="UP000322918"/>
    </source>
</evidence>
<evidence type="ECO:0000313" key="1">
    <source>
        <dbReference type="EMBL" id="KAA8478432.1"/>
    </source>
</evidence>
<name>A0A5M9GUQ0_9SPHI</name>
<dbReference type="PROSITE" id="PS51257">
    <property type="entry name" value="PROKAR_LIPOPROTEIN"/>
    <property type="match status" value="1"/>
</dbReference>
<organism evidence="1 2">
    <name type="scientific">Arcticibacter tournemirensis</name>
    <dbReference type="NCBI Taxonomy" id="699437"/>
    <lineage>
        <taxon>Bacteria</taxon>
        <taxon>Pseudomonadati</taxon>
        <taxon>Bacteroidota</taxon>
        <taxon>Sphingobacteriia</taxon>
        <taxon>Sphingobacteriales</taxon>
        <taxon>Sphingobacteriaceae</taxon>
        <taxon>Arcticibacter</taxon>
    </lineage>
</organism>
<dbReference type="EMBL" id="VWNE01000033">
    <property type="protein sequence ID" value="KAA8478432.1"/>
    <property type="molecule type" value="Genomic_DNA"/>
</dbReference>
<reference evidence="1 2" key="1">
    <citation type="submission" date="2019-09" db="EMBL/GenBank/DDBJ databases">
        <title>Pararcticibacter amylolyticus gen. nov., sp. nov., isolated from a rottenly hemp rope, and reclassification of Pedobacter tournemirensis as Pararcticibacter tournemirensis comb. nov.</title>
        <authorList>
            <person name="Cai Y."/>
        </authorList>
    </citation>
    <scope>NUCLEOTIDE SEQUENCE [LARGE SCALE GENOMIC DNA]</scope>
    <source>
        <strain evidence="1 2">TF5-37.2-LB10</strain>
    </source>
</reference>
<keyword evidence="2" id="KW-1185">Reference proteome</keyword>
<accession>A0A5M9GUQ0</accession>
<dbReference type="Proteomes" id="UP000322918">
    <property type="component" value="Unassembled WGS sequence"/>
</dbReference>
<dbReference type="OrthoDB" id="838474at2"/>